<keyword evidence="7" id="KW-0997">Cell inner membrane</keyword>
<dbReference type="GO" id="GO:0019843">
    <property type="term" value="F:rRNA binding"/>
    <property type="evidence" value="ECO:0007669"/>
    <property type="project" value="UniProtKB-KW"/>
</dbReference>
<organism evidence="20 21">
    <name type="scientific">Candidatus Pantoea edessiphila</name>
    <dbReference type="NCBI Taxonomy" id="2044610"/>
    <lineage>
        <taxon>Bacteria</taxon>
        <taxon>Pseudomonadati</taxon>
        <taxon>Pseudomonadota</taxon>
        <taxon>Gammaproteobacteria</taxon>
        <taxon>Enterobacterales</taxon>
        <taxon>Erwiniaceae</taxon>
        <taxon>Pantoea</taxon>
    </lineage>
</organism>
<dbReference type="GO" id="GO:0016787">
    <property type="term" value="F:hydrolase activity"/>
    <property type="evidence" value="ECO:0007669"/>
    <property type="project" value="UniProtKB-KW"/>
</dbReference>
<evidence type="ECO:0000256" key="3">
    <source>
        <dbReference type="ARBA" id="ARBA00005663"/>
    </source>
</evidence>
<evidence type="ECO:0000256" key="6">
    <source>
        <dbReference type="ARBA" id="ARBA00022490"/>
    </source>
</evidence>
<keyword evidence="6" id="KW-0963">Cytoplasm</keyword>
<comment type="cofactor">
    <cofactor evidence="1">
        <name>Mg(2+)</name>
        <dbReference type="ChEBI" id="CHEBI:18420"/>
    </cofactor>
</comment>
<protein>
    <recommendedName>
        <fullName evidence="4">Ribonuclease G</fullName>
    </recommendedName>
</protein>
<dbReference type="InterPro" id="IPR048583">
    <property type="entry name" value="RNase_E_G_thioredoxin-like"/>
</dbReference>
<dbReference type="FunFam" id="3.40.1260.20:FF:000002">
    <property type="entry name" value="Ribonuclease E"/>
    <property type="match status" value="1"/>
</dbReference>
<evidence type="ECO:0000256" key="5">
    <source>
        <dbReference type="ARBA" id="ARBA00022475"/>
    </source>
</evidence>
<evidence type="ECO:0000256" key="14">
    <source>
        <dbReference type="ARBA" id="ARBA00022801"/>
    </source>
</evidence>
<dbReference type="GO" id="GO:0004519">
    <property type="term" value="F:endonuclease activity"/>
    <property type="evidence" value="ECO:0007669"/>
    <property type="project" value="UniProtKB-KW"/>
</dbReference>
<keyword evidence="10" id="KW-0540">Nuclease</keyword>
<dbReference type="Gene3D" id="3.40.1260.20">
    <property type="entry name" value="Ribonuclease E, catalytic domain"/>
    <property type="match status" value="1"/>
</dbReference>
<dbReference type="PROSITE" id="PS50126">
    <property type="entry name" value="S1"/>
    <property type="match status" value="1"/>
</dbReference>
<dbReference type="NCBIfam" id="TIGR00757">
    <property type="entry name" value="RNaseEG"/>
    <property type="match status" value="1"/>
</dbReference>
<keyword evidence="14" id="KW-0378">Hydrolase</keyword>
<dbReference type="InterPro" id="IPR004659">
    <property type="entry name" value="RNase_E/G"/>
</dbReference>
<comment type="similarity">
    <text evidence="3">Belongs to the RNase E/G family. RNase G subfamily.</text>
</comment>
<evidence type="ECO:0000256" key="8">
    <source>
        <dbReference type="ARBA" id="ARBA00022552"/>
    </source>
</evidence>
<evidence type="ECO:0000313" key="21">
    <source>
        <dbReference type="Proteomes" id="UP000295937"/>
    </source>
</evidence>
<evidence type="ECO:0000256" key="4">
    <source>
        <dbReference type="ARBA" id="ARBA00017719"/>
    </source>
</evidence>
<gene>
    <name evidence="20" type="ORF">CRV09_00430</name>
</gene>
<evidence type="ECO:0000256" key="17">
    <source>
        <dbReference type="ARBA" id="ARBA00023136"/>
    </source>
</evidence>
<dbReference type="Gene3D" id="2.40.50.140">
    <property type="entry name" value="Nucleic acid-binding proteins"/>
    <property type="match status" value="1"/>
</dbReference>
<evidence type="ECO:0000256" key="18">
    <source>
        <dbReference type="SAM" id="MobiDB-lite"/>
    </source>
</evidence>
<evidence type="ECO:0000256" key="7">
    <source>
        <dbReference type="ARBA" id="ARBA00022519"/>
    </source>
</evidence>
<keyword evidence="12" id="KW-0699">rRNA-binding</keyword>
<keyword evidence="17" id="KW-0472">Membrane</keyword>
<evidence type="ECO:0000256" key="2">
    <source>
        <dbReference type="ARBA" id="ARBA00004496"/>
    </source>
</evidence>
<dbReference type="GO" id="GO:0008033">
    <property type="term" value="P:tRNA processing"/>
    <property type="evidence" value="ECO:0007669"/>
    <property type="project" value="UniProtKB-KW"/>
</dbReference>
<feature type="region of interest" description="Disordered" evidence="18">
    <location>
        <begin position="880"/>
        <end position="900"/>
    </location>
</feature>
<keyword evidence="16" id="KW-0694">RNA-binding</keyword>
<keyword evidence="13" id="KW-0255">Endonuclease</keyword>
<name>A0A2P5T314_9GAMM</name>
<dbReference type="GO" id="GO:0006364">
    <property type="term" value="P:rRNA processing"/>
    <property type="evidence" value="ECO:0007669"/>
    <property type="project" value="UniProtKB-KW"/>
</dbReference>
<evidence type="ECO:0000256" key="10">
    <source>
        <dbReference type="ARBA" id="ARBA00022722"/>
    </source>
</evidence>
<dbReference type="InterPro" id="IPR003029">
    <property type="entry name" value="S1_domain"/>
</dbReference>
<feature type="domain" description="S1 motif" evidence="19">
    <location>
        <begin position="39"/>
        <end position="119"/>
    </location>
</feature>
<accession>A0A2P5T314</accession>
<dbReference type="CDD" id="cd04453">
    <property type="entry name" value="S1_RNase_E"/>
    <property type="match status" value="1"/>
</dbReference>
<comment type="caution">
    <text evidence="20">The sequence shown here is derived from an EMBL/GenBank/DDBJ whole genome shotgun (WGS) entry which is preliminary data.</text>
</comment>
<dbReference type="GO" id="GO:0004540">
    <property type="term" value="F:RNA nuclease activity"/>
    <property type="evidence" value="ECO:0007669"/>
    <property type="project" value="InterPro"/>
</dbReference>
<dbReference type="Pfam" id="PF12111">
    <property type="entry name" value="PNPase_C"/>
    <property type="match status" value="1"/>
</dbReference>
<evidence type="ECO:0000256" key="9">
    <source>
        <dbReference type="ARBA" id="ARBA00022694"/>
    </source>
</evidence>
<dbReference type="InterPro" id="IPR019307">
    <property type="entry name" value="RNA-bd_AU-1/RNase_E/G"/>
</dbReference>
<keyword evidence="5" id="KW-1003">Cell membrane</keyword>
<dbReference type="PANTHER" id="PTHR30001:SF1">
    <property type="entry name" value="RIBONUCLEASE E_G-LIKE PROTEIN, CHLOROPLASTIC"/>
    <property type="match status" value="1"/>
</dbReference>
<dbReference type="Pfam" id="PF20833">
    <property type="entry name" value="RNase_E_G_Thio"/>
    <property type="match status" value="1"/>
</dbReference>
<proteinExistence type="inferred from homology"/>
<evidence type="ECO:0000256" key="16">
    <source>
        <dbReference type="ARBA" id="ARBA00022884"/>
    </source>
</evidence>
<dbReference type="Pfam" id="PF10150">
    <property type="entry name" value="RNase_E_G"/>
    <property type="match status" value="1"/>
</dbReference>
<dbReference type="Pfam" id="PF00575">
    <property type="entry name" value="S1"/>
    <property type="match status" value="1"/>
</dbReference>
<reference evidence="20 21" key="1">
    <citation type="journal article" date="2018" name="Genome Biol. Evol.">
        <title>Cladogenesis and Genomic Streamlining in Extracellular Endosymbionts of Tropical Stink Bugs.</title>
        <authorList>
            <person name="Otero-Bravo A."/>
            <person name="Goffredi S."/>
            <person name="Sabree Z.L."/>
        </authorList>
    </citation>
    <scope>NUCLEOTIDE SEQUENCE [LARGE SCALE GENOMIC DNA]</scope>
    <source>
        <strain evidence="20 21">SoEO</strain>
    </source>
</reference>
<dbReference type="NCBIfam" id="NF008074">
    <property type="entry name" value="PRK10811.1"/>
    <property type="match status" value="1"/>
</dbReference>
<dbReference type="SMART" id="SM00316">
    <property type="entry name" value="S1"/>
    <property type="match status" value="1"/>
</dbReference>
<dbReference type="SUPFAM" id="SSF50249">
    <property type="entry name" value="Nucleic acid-binding proteins"/>
    <property type="match status" value="1"/>
</dbReference>
<dbReference type="PANTHER" id="PTHR30001">
    <property type="entry name" value="RIBONUCLEASE"/>
    <property type="match status" value="1"/>
</dbReference>
<evidence type="ECO:0000313" key="20">
    <source>
        <dbReference type="EMBL" id="PPI88968.1"/>
    </source>
</evidence>
<comment type="subcellular location">
    <subcellularLocation>
        <location evidence="2">Cytoplasm</location>
    </subcellularLocation>
</comment>
<evidence type="ECO:0000259" key="19">
    <source>
        <dbReference type="PROSITE" id="PS50126"/>
    </source>
</evidence>
<dbReference type="AlphaFoldDB" id="A0A2P5T314"/>
<keyword evidence="15" id="KW-0460">Magnesium</keyword>
<evidence type="ECO:0000256" key="13">
    <source>
        <dbReference type="ARBA" id="ARBA00022759"/>
    </source>
</evidence>
<dbReference type="InterPro" id="IPR021968">
    <property type="entry name" value="PNPase_C"/>
</dbReference>
<keyword evidence="11" id="KW-0479">Metal-binding</keyword>
<dbReference type="GO" id="GO:0005737">
    <property type="term" value="C:cytoplasm"/>
    <property type="evidence" value="ECO:0007669"/>
    <property type="project" value="UniProtKB-SubCell"/>
</dbReference>
<evidence type="ECO:0000256" key="15">
    <source>
        <dbReference type="ARBA" id="ARBA00022842"/>
    </source>
</evidence>
<dbReference type="EMBL" id="PDKR01000001">
    <property type="protein sequence ID" value="PPI88968.1"/>
    <property type="molecule type" value="Genomic_DNA"/>
</dbReference>
<sequence length="900" mass="103755">MKRMLINATQEEELRIALVDGQRLYDLSIENTRHKQKKSNIYKGKVTRIEPSLEAAFVDYGTKRQGFLPLKEVSKEYFSEHSYLNNLNNIQNLIYEGQELIVQVTKEERGNKGAALTTFISLAGSYLILMPNNPHTVGISRKIEGENRTDLKEILPLLEVPDGMGIIIRTAGLGKSVKSLQWDLGVLIRHWEIIKNLSSNHTAPFLLYQESSVIIRAFRDYLRQDIGEILIDNPKILELARKHISEIGRPDFINKIKSYRSEIPLFSHYQIESQIESAFQREVCLPSGGSIIIDSTEALTAIDINSARSTRGNGIETTALSTNLEAAAEIARQLRLRDLGGLIVIDFIDMESTDNQQIVEDRLREEVSQDRARIQINHISCFGLLEMSRQRISTSLGELSHHICPRCNGNGIIRDNESLSLSILRLIEEEAVKYNTKEVHAIVPVQVASYLLNEKREEVNAIERRQNGVRAAIIPSVRLKTPHYSVLRVRKGEETKILSYHLPKLYETAIFMSDKDSQVKNDHMEKTEIKTFTVPDSSISSNEIILDKCKNINKHKIKSLITKTELNINNNFFTRLFCNLKKLFINEESSFITFNNDESILKKDKYEQKINFQKKQNNYKHVNNILKIFKKIKLHNCYNNLYLKESNLLSNKIISDNTQLKQRNFNREITIDSCNELACLQIIKKNNDIIANNINIMKHYYLFYFKIDPKDIKITSNKFLITYFPKSKVEKKQIKKYLLNKKPENKSSIILLDKIKDNSFDNRKSFLIKRMKFTNDTKIDSCINMKCSLIPTTLSKKKDKIIKKTYHNNIDIKRLIDGNYNKNKKKSSSAFNLPYSNIAKNKKYWKYCSSAPMTKVPTPVWIPDPIRFSNWVRPPFHFNRKGPAGGHSATHKVAVPVTKP</sequence>
<dbReference type="GO" id="GO:0046872">
    <property type="term" value="F:metal ion binding"/>
    <property type="evidence" value="ECO:0007669"/>
    <property type="project" value="UniProtKB-KW"/>
</dbReference>
<evidence type="ECO:0000256" key="1">
    <source>
        <dbReference type="ARBA" id="ARBA00001946"/>
    </source>
</evidence>
<keyword evidence="9" id="KW-0819">tRNA processing</keyword>
<evidence type="ECO:0000256" key="12">
    <source>
        <dbReference type="ARBA" id="ARBA00022730"/>
    </source>
</evidence>
<dbReference type="Proteomes" id="UP000295937">
    <property type="component" value="Unassembled WGS sequence"/>
</dbReference>
<keyword evidence="8" id="KW-0698">rRNA processing</keyword>
<dbReference type="InterPro" id="IPR012340">
    <property type="entry name" value="NA-bd_OB-fold"/>
</dbReference>
<evidence type="ECO:0000256" key="11">
    <source>
        <dbReference type="ARBA" id="ARBA00022723"/>
    </source>
</evidence>